<dbReference type="SUPFAM" id="SSF50494">
    <property type="entry name" value="Trypsin-like serine proteases"/>
    <property type="match status" value="1"/>
</dbReference>
<evidence type="ECO:0000313" key="3">
    <source>
        <dbReference type="EMBL" id="MFM9607316.1"/>
    </source>
</evidence>
<comment type="caution">
    <text evidence="3">The sequence shown here is derived from an EMBL/GenBank/DDBJ whole genome shotgun (WGS) entry which is preliminary data.</text>
</comment>
<dbReference type="InterPro" id="IPR015943">
    <property type="entry name" value="WD40/YVTN_repeat-like_dom_sf"/>
</dbReference>
<dbReference type="InterPro" id="IPR009003">
    <property type="entry name" value="Peptidase_S1_PA"/>
</dbReference>
<keyword evidence="4" id="KW-1185">Reference proteome</keyword>
<dbReference type="SUPFAM" id="SSF52540">
    <property type="entry name" value="P-loop containing nucleoside triphosphate hydrolases"/>
    <property type="match status" value="1"/>
</dbReference>
<organism evidence="3 4">
    <name type="scientific">Streptomyces niveiscabiei</name>
    <dbReference type="NCBI Taxonomy" id="164115"/>
    <lineage>
        <taxon>Bacteria</taxon>
        <taxon>Bacillati</taxon>
        <taxon>Actinomycetota</taxon>
        <taxon>Actinomycetes</taxon>
        <taxon>Kitasatosporales</taxon>
        <taxon>Streptomycetaceae</taxon>
        <taxon>Streptomyces</taxon>
    </lineage>
</organism>
<evidence type="ECO:0000259" key="2">
    <source>
        <dbReference type="Pfam" id="PF20703"/>
    </source>
</evidence>
<dbReference type="InterPro" id="IPR027417">
    <property type="entry name" value="P-loop_NTPase"/>
</dbReference>
<feature type="region of interest" description="Disordered" evidence="1">
    <location>
        <begin position="1229"/>
        <end position="1255"/>
    </location>
</feature>
<sequence>MRSDQLPSRARYERGAARVLGPDGAVTGAGFLVGDRLVCTCAHVVQEPDGGRPQRSVSVDFPLLAGAGACTPVTAEVESWRPEDDIAILRLHAPVDGTEPLPLVTDESDEWGGEVRSFGFPVDAPRGVNATGVLRGRQRADRLQLDLAAHGVPITQGFSGAAVWDVRRDAVVGMLVTRGRRGLSGTAYLIPADRLIGADVEVECPFRGLDRFEEGDTRYFHGRGPDVRALREALGSRPVTVLAGPSGSGKSSLFRAGLLADLRRRGTPTALRVPPPAADPATAAPDQADAWVAEAVTAVWQAAAPDPAARRERLDALREACAGPDGARLALRGRLRDELGPQGAVLLLDQFEEYAAAAPQSALRAFRALSALTDAPDPAQGGGLRVALTARPATLEALTAADTSAALGRAVTFLAPMTPEALALTVDEPVKAVPGLYLEAGLSARLVRDAVDEPGCLPLLQFALTELWKRKKAHTLTHAAYEEIGGVGGALRTYAEQALTSCLAEHGLPQDTACRLFQRLARPDGRDGFTRRAVPIGQLSPEQARLARALAACRLLVWDVAAAPEHGPAGGTVHVVHEALLREWPRLSEWLRDGAAFRDWQERTARDAADWEARGRASGLLPHGVRLAQGLEWLARRPEDLTPLERDYLEAGRRRERRGLRRLWAVTGLVTVLALLTAGLAAHSIRELRRNQQQLRIAAATELGELAGETAEQSPDSAFRYAAGAWTAQHTPEARRALFAQYVRARDTVWSRSGLWPGTVQSARSSLDGDTLLVVSRPHGGSDLAITAVTDTLGDTPRARRLRGVPEGLDLEGFEDDLSDDGRHYALATAEGRTLLWNLADPVPAPRLLSDPLAGRGKVYDSSVDFSEDGGRVLHFYQFETPRPEDTGRHALARLWDTRNGKPLPLSQRSMALYTPDAAWLLGRGDQLAVGITHKVRGGQDPAWEHYLDLHDTASGNRLRRVLGPVEKRSMKPVDRGRAVLLDSEHGTSWHPLAPGAVRPGVDLKASHFFTDMTGTHFLDSRTTTSGSIRAVTLLDARQEPRHWVTVLPKEIGSSITEHIAVSGSGPGPRTVLAVVGDSLLRTRPVPIARPPANASSAGVQSAVSPDGSRVARLSQGLLEVVGPGGRIVAARRLPFDKAVQQDDFSLRLLWVTHEDGDAVLVWSHRFDDAALFDVGTLRARKRVAWDCGRGSGELWNRPQDIVQTSDGDLVVLCLGDALVRLDPRSGVRTGGPLRLEPEPQEPGSFSPTGQLLPRPGHGDEVAVVTDHWADHGRIEVWDVQRGTRTAELPGPPLRYTSRLPHRWLTFSADGNRLAALGLNHRVQWWRVDDEKKEDETRPLPETDGLLGIAPDGTLVTFSSSTVSLFSPSDGDPLGHFTWPANSSLRAGRLTENSLRLLSDEDDLTLDLSPTHWHSTICSAAPGPYTPAQRTAPRLELARETRPCPAG</sequence>
<accession>A0ABW9HH83</accession>
<dbReference type="Gene3D" id="2.130.10.10">
    <property type="entry name" value="YVTN repeat-like/Quinoprotein amine dehydrogenase"/>
    <property type="match status" value="1"/>
</dbReference>
<dbReference type="Pfam" id="PF20703">
    <property type="entry name" value="nSTAND1"/>
    <property type="match status" value="1"/>
</dbReference>
<dbReference type="InterPro" id="IPR049052">
    <property type="entry name" value="nSTAND1"/>
</dbReference>
<feature type="domain" description="Novel STAND NTPase 1" evidence="2">
    <location>
        <begin position="205"/>
        <end position="618"/>
    </location>
</feature>
<dbReference type="Proteomes" id="UP001631957">
    <property type="component" value="Unassembled WGS sequence"/>
</dbReference>
<dbReference type="Pfam" id="PF13365">
    <property type="entry name" value="Trypsin_2"/>
    <property type="match status" value="1"/>
</dbReference>
<dbReference type="RefSeq" id="WP_409120102.1">
    <property type="nucleotide sequence ID" value="NZ_JBJVNI010000001.1"/>
</dbReference>
<name>A0ABW9HH83_9ACTN</name>
<dbReference type="SUPFAM" id="SSF82171">
    <property type="entry name" value="DPP6 N-terminal domain-like"/>
    <property type="match status" value="1"/>
</dbReference>
<gene>
    <name evidence="3" type="ORF">ACKI18_01170</name>
</gene>
<proteinExistence type="predicted"/>
<protein>
    <submittedName>
        <fullName evidence="3">Trypsin-like peptidase domain-containing protein</fullName>
    </submittedName>
</protein>
<dbReference type="Gene3D" id="2.40.10.120">
    <property type="match status" value="1"/>
</dbReference>
<dbReference type="EMBL" id="JBJVNI010000001">
    <property type="protein sequence ID" value="MFM9607316.1"/>
    <property type="molecule type" value="Genomic_DNA"/>
</dbReference>
<reference evidence="3 4" key="1">
    <citation type="submission" date="2024-12" db="EMBL/GenBank/DDBJ databases">
        <title>Forecasting of Potato common scab and diversities of Pathogenic streptomyces spp. in china.</title>
        <authorList>
            <person name="Handique U."/>
            <person name="Wu J."/>
        </authorList>
    </citation>
    <scope>NUCLEOTIDE SEQUENCE [LARGE SCALE GENOMIC DNA]</scope>
    <source>
        <strain evidence="3 4">ZRIMU1530</strain>
    </source>
</reference>
<evidence type="ECO:0000313" key="4">
    <source>
        <dbReference type="Proteomes" id="UP001631957"/>
    </source>
</evidence>
<evidence type="ECO:0000256" key="1">
    <source>
        <dbReference type="SAM" id="MobiDB-lite"/>
    </source>
</evidence>